<comment type="caution">
    <text evidence="1">The sequence shown here is derived from an EMBL/GenBank/DDBJ whole genome shotgun (WGS) entry which is preliminary data.</text>
</comment>
<evidence type="ECO:0008006" key="3">
    <source>
        <dbReference type="Google" id="ProtNLM"/>
    </source>
</evidence>
<organism evidence="1 2">
    <name type="scientific">Fusobacterium periodonticum D10</name>
    <dbReference type="NCBI Taxonomy" id="620833"/>
    <lineage>
        <taxon>Bacteria</taxon>
        <taxon>Fusobacteriati</taxon>
        <taxon>Fusobacteriota</taxon>
        <taxon>Fusobacteriia</taxon>
        <taxon>Fusobacteriales</taxon>
        <taxon>Fusobacteriaceae</taxon>
        <taxon>Fusobacterium</taxon>
    </lineage>
</organism>
<accession>K1HGT9</accession>
<evidence type="ECO:0000313" key="1">
    <source>
        <dbReference type="EMBL" id="EKA94593.1"/>
    </source>
</evidence>
<proteinExistence type="predicted"/>
<dbReference type="InterPro" id="IPR027417">
    <property type="entry name" value="P-loop_NTPase"/>
</dbReference>
<dbReference type="AlphaFoldDB" id="K1HGT9"/>
<sequence length="88" mass="10221">MVRNPKGRHNREFIDQFERINVALSRARCMLIIVGAQDFLSKTSIDLPDINGHKELDIKIYKEIIKTIQMKGRILQAEDIIGEEKNDK</sequence>
<gene>
    <name evidence="1" type="ORF">FPOG_00045</name>
</gene>
<reference evidence="1 2" key="1">
    <citation type="submission" date="2012-05" db="EMBL/GenBank/DDBJ databases">
        <title>The Genome Sequence of Fusobacterium periodontium Oral Taxon 201 Strain D10.</title>
        <authorList>
            <consortium name="The Broad Institute Genome Sequencing Platform"/>
            <consortium name="The Broad Institute Genome Sequencing Center for Infectious Disease"/>
            <person name="Earl A."/>
            <person name="Ward D."/>
            <person name="Feldgarden M."/>
            <person name="Gevers D."/>
            <person name="Strauss J."/>
            <person name="Sibley C."/>
            <person name="White A."/>
            <person name="Ambrose C.E."/>
            <person name="Allen-Vercoe E."/>
            <person name="Walker B."/>
            <person name="Young S.K."/>
            <person name="Zeng Q."/>
            <person name="Gargeya S."/>
            <person name="Fitzgerald M."/>
            <person name="Haas B."/>
            <person name="Abouelleil A."/>
            <person name="Alvarado L."/>
            <person name="Arachchi H.M."/>
            <person name="Berlin A.M."/>
            <person name="Chapman S.B."/>
            <person name="Goldberg J."/>
            <person name="Griggs A."/>
            <person name="Gujja S."/>
            <person name="Hansen M."/>
            <person name="Howarth C."/>
            <person name="Imamovic A."/>
            <person name="Larimer J."/>
            <person name="McCowan C."/>
            <person name="Montmayeur A."/>
            <person name="Murphy C."/>
            <person name="Neiman D."/>
            <person name="Pearson M."/>
            <person name="Priest M."/>
            <person name="Roberts A."/>
            <person name="Saif S."/>
            <person name="Shea T."/>
            <person name="Sisk P."/>
            <person name="Sykes S."/>
            <person name="Wortman J."/>
            <person name="Nusbaum C."/>
            <person name="Birren B."/>
        </authorList>
    </citation>
    <scope>NUCLEOTIDE SEQUENCE [LARGE SCALE GENOMIC DNA]</scope>
    <source>
        <strain evidence="1 2">D10</strain>
    </source>
</reference>
<evidence type="ECO:0000313" key="2">
    <source>
        <dbReference type="Proteomes" id="UP000005809"/>
    </source>
</evidence>
<dbReference type="Proteomes" id="UP000005809">
    <property type="component" value="Unassembled WGS sequence"/>
</dbReference>
<dbReference type="HOGENOM" id="CLU_2464600_0_0_0"/>
<dbReference type="EMBL" id="ACIF01000049">
    <property type="protein sequence ID" value="EKA94593.1"/>
    <property type="molecule type" value="Genomic_DNA"/>
</dbReference>
<dbReference type="PATRIC" id="fig|620833.3.peg.271"/>
<dbReference type="Gene3D" id="3.40.50.300">
    <property type="entry name" value="P-loop containing nucleotide triphosphate hydrolases"/>
    <property type="match status" value="1"/>
</dbReference>
<name>K1HGT9_9FUSO</name>
<protein>
    <recommendedName>
        <fullName evidence="3">DNA2/NAM7 helicase-like C-terminal domain-containing protein</fullName>
    </recommendedName>
</protein>